<dbReference type="GO" id="GO:0008292">
    <property type="term" value="P:acetylcholine biosynthetic process"/>
    <property type="evidence" value="ECO:0007669"/>
    <property type="project" value="TreeGrafter"/>
</dbReference>
<evidence type="ECO:0000256" key="9">
    <source>
        <dbReference type="ARBA" id="ARBA00023065"/>
    </source>
</evidence>
<keyword evidence="5" id="KW-0769">Symport</keyword>
<dbReference type="PANTHER" id="PTHR45897:SF4">
    <property type="entry name" value="HIGH-AFFINITY CHOLINE TRANSPORTER 1"/>
    <property type="match status" value="1"/>
</dbReference>
<evidence type="ECO:0000256" key="10">
    <source>
        <dbReference type="ARBA" id="ARBA00023136"/>
    </source>
</evidence>
<dbReference type="EMBL" id="RQTK01001494">
    <property type="protein sequence ID" value="RUS70085.1"/>
    <property type="molecule type" value="Genomic_DNA"/>
</dbReference>
<dbReference type="Gene3D" id="1.20.1730.10">
    <property type="entry name" value="Sodium/glucose cotransporter"/>
    <property type="match status" value="1"/>
</dbReference>
<evidence type="ECO:0000256" key="14">
    <source>
        <dbReference type="SAM" id="Phobius"/>
    </source>
</evidence>
<evidence type="ECO:0000256" key="11">
    <source>
        <dbReference type="ARBA" id="ARBA00023180"/>
    </source>
</evidence>
<evidence type="ECO:0000256" key="2">
    <source>
        <dbReference type="ARBA" id="ARBA00006434"/>
    </source>
</evidence>
<evidence type="ECO:0000256" key="4">
    <source>
        <dbReference type="ARBA" id="ARBA00022692"/>
    </source>
</evidence>
<dbReference type="Proteomes" id="UP000271974">
    <property type="component" value="Unassembled WGS sequence"/>
</dbReference>
<evidence type="ECO:0000256" key="8">
    <source>
        <dbReference type="ARBA" id="ARBA00023053"/>
    </source>
</evidence>
<comment type="caution">
    <text evidence="15">The sequence shown here is derived from an EMBL/GenBank/DDBJ whole genome shotgun (WGS) entry which is preliminary data.</text>
</comment>
<feature type="transmembrane region" description="Helical" evidence="14">
    <location>
        <begin position="292"/>
        <end position="314"/>
    </location>
</feature>
<dbReference type="OrthoDB" id="546820at2759"/>
<dbReference type="InterPro" id="IPR038377">
    <property type="entry name" value="Na/Glc_symporter_sf"/>
</dbReference>
<keyword evidence="16" id="KW-1185">Reference proteome</keyword>
<comment type="similarity">
    <text evidence="2 13">Belongs to the sodium:solute symporter (SSF) (TC 2.A.21) family.</text>
</comment>
<feature type="transmembrane region" description="Helical" evidence="14">
    <location>
        <begin position="51"/>
        <end position="70"/>
    </location>
</feature>
<comment type="subcellular location">
    <subcellularLocation>
        <location evidence="1">Membrane</location>
        <topology evidence="1">Multi-pass membrane protein</topology>
    </subcellularLocation>
</comment>
<keyword evidence="10 14" id="KW-0472">Membrane</keyword>
<evidence type="ECO:0000256" key="12">
    <source>
        <dbReference type="ARBA" id="ARBA00023201"/>
    </source>
</evidence>
<name>A0A433SLR8_ELYCH</name>
<dbReference type="GO" id="GO:0005886">
    <property type="term" value="C:plasma membrane"/>
    <property type="evidence" value="ECO:0007669"/>
    <property type="project" value="TreeGrafter"/>
</dbReference>
<evidence type="ECO:0000256" key="5">
    <source>
        <dbReference type="ARBA" id="ARBA00022847"/>
    </source>
</evidence>
<dbReference type="AlphaFoldDB" id="A0A433SLR8"/>
<gene>
    <name evidence="15" type="ORF">EGW08_022149</name>
</gene>
<proteinExistence type="inferred from homology"/>
<organism evidence="15 16">
    <name type="scientific">Elysia chlorotica</name>
    <name type="common">Eastern emerald elysia</name>
    <name type="synonym">Sea slug</name>
    <dbReference type="NCBI Taxonomy" id="188477"/>
    <lineage>
        <taxon>Eukaryota</taxon>
        <taxon>Metazoa</taxon>
        <taxon>Spiralia</taxon>
        <taxon>Lophotrochozoa</taxon>
        <taxon>Mollusca</taxon>
        <taxon>Gastropoda</taxon>
        <taxon>Heterobranchia</taxon>
        <taxon>Euthyneura</taxon>
        <taxon>Panpulmonata</taxon>
        <taxon>Sacoglossa</taxon>
        <taxon>Placobranchoidea</taxon>
        <taxon>Plakobranchidae</taxon>
        <taxon>Elysia</taxon>
    </lineage>
</organism>
<evidence type="ECO:0000256" key="1">
    <source>
        <dbReference type="ARBA" id="ARBA00004141"/>
    </source>
</evidence>
<reference evidence="15 16" key="1">
    <citation type="submission" date="2019-01" db="EMBL/GenBank/DDBJ databases">
        <title>A draft genome assembly of the solar-powered sea slug Elysia chlorotica.</title>
        <authorList>
            <person name="Cai H."/>
            <person name="Li Q."/>
            <person name="Fang X."/>
            <person name="Li J."/>
            <person name="Curtis N.E."/>
            <person name="Altenburger A."/>
            <person name="Shibata T."/>
            <person name="Feng M."/>
            <person name="Maeda T."/>
            <person name="Schwartz J.A."/>
            <person name="Shigenobu S."/>
            <person name="Lundholm N."/>
            <person name="Nishiyama T."/>
            <person name="Yang H."/>
            <person name="Hasebe M."/>
            <person name="Li S."/>
            <person name="Pierce S.K."/>
            <person name="Wang J."/>
        </authorList>
    </citation>
    <scope>NUCLEOTIDE SEQUENCE [LARGE SCALE GENOMIC DNA]</scope>
    <source>
        <strain evidence="15">EC2010</strain>
        <tissue evidence="15">Whole organism of an adult</tissue>
    </source>
</reference>
<evidence type="ECO:0000256" key="6">
    <source>
        <dbReference type="ARBA" id="ARBA00022979"/>
    </source>
</evidence>
<protein>
    <submittedName>
        <fullName evidence="15">Uncharacterized protein</fullName>
    </submittedName>
</protein>
<keyword evidence="6" id="KW-0530">Neurotransmitter biosynthesis</keyword>
<keyword evidence="9" id="KW-0406">Ion transport</keyword>
<keyword evidence="4 14" id="KW-0812">Transmembrane</keyword>
<evidence type="ECO:0000313" key="16">
    <source>
        <dbReference type="Proteomes" id="UP000271974"/>
    </source>
</evidence>
<feature type="transmembrane region" description="Helical" evidence="14">
    <location>
        <begin position="12"/>
        <end position="31"/>
    </location>
</feature>
<evidence type="ECO:0000256" key="3">
    <source>
        <dbReference type="ARBA" id="ARBA00022448"/>
    </source>
</evidence>
<keyword evidence="7 14" id="KW-1133">Transmembrane helix</keyword>
<evidence type="ECO:0000256" key="7">
    <source>
        <dbReference type="ARBA" id="ARBA00022989"/>
    </source>
</evidence>
<feature type="transmembrane region" description="Helical" evidence="14">
    <location>
        <begin position="256"/>
        <end position="280"/>
    </location>
</feature>
<accession>A0A433SLR8</accession>
<keyword evidence="12" id="KW-0739">Sodium transport</keyword>
<dbReference type="InterPro" id="IPR052244">
    <property type="entry name" value="Choline_transporter"/>
</dbReference>
<feature type="transmembrane region" description="Helical" evidence="14">
    <location>
        <begin position="90"/>
        <end position="112"/>
    </location>
</feature>
<dbReference type="STRING" id="188477.A0A433SLR8"/>
<dbReference type="PROSITE" id="PS50283">
    <property type="entry name" value="NA_SOLUT_SYMP_3"/>
    <property type="match status" value="1"/>
</dbReference>
<keyword evidence="8" id="KW-0915">Sodium</keyword>
<dbReference type="GO" id="GO:0005307">
    <property type="term" value="F:choline:sodium symporter activity"/>
    <property type="evidence" value="ECO:0007669"/>
    <property type="project" value="TreeGrafter"/>
</dbReference>
<dbReference type="Pfam" id="PF00474">
    <property type="entry name" value="SSF"/>
    <property type="match status" value="1"/>
</dbReference>
<sequence>MLGNMISVAYTDVAQMLFILVGLFSSLPFVLSNEKVGSITEEHRKWLGSLSPAYVALWCDLLVAMSLGTIPWQAYFQRVLSMKSSTQAQVLSFVGALGALVLAVPPALLGIAGSSADWSNTTFGVSPVGTNQSSLILPLVIHEFTPELVSLLGLGAISAAVMSSMDSSVLATSSMFTHNIYHEMFRLNASKRELGCVQVFSVVFFGCVSMAIAIWSSAIYGMFILAADIVFVTVFPQLTAVLFLPKLVNRAGACAGFCLGLVLRLGAGEPILGLPTWIYFPCYSEDHGGQLFPFRTSSMLASLATMLLVSAAVSPGRFKWVVGRAVPVTQDSCDDDLAESCGSARCHTTNGRFKLVVGSGQPLSQDSCDDDLAESCGTANGMRLKCKDSGQDVEMELQKMQHGTHE</sequence>
<evidence type="ECO:0000256" key="13">
    <source>
        <dbReference type="RuleBase" id="RU362091"/>
    </source>
</evidence>
<keyword evidence="3" id="KW-0813">Transport</keyword>
<dbReference type="PANTHER" id="PTHR45897">
    <property type="entry name" value="HIGH-AFFINITY CHOLINE TRANSPORTER 1"/>
    <property type="match status" value="1"/>
</dbReference>
<keyword evidence="11" id="KW-0325">Glycoprotein</keyword>
<feature type="transmembrane region" description="Helical" evidence="14">
    <location>
        <begin position="194"/>
        <end position="216"/>
    </location>
</feature>
<dbReference type="InterPro" id="IPR001734">
    <property type="entry name" value="Na/solute_symporter"/>
</dbReference>
<feature type="transmembrane region" description="Helical" evidence="14">
    <location>
        <begin position="222"/>
        <end position="244"/>
    </location>
</feature>
<evidence type="ECO:0000313" key="15">
    <source>
        <dbReference type="EMBL" id="RUS70085.1"/>
    </source>
</evidence>